<sequence>MSLAGLLLPTRPSLASSLGHEQLLTCLLDTRKNKLLLLAAYPCDKQPKRSLFFNSLAVIPAMQVMLRFF</sequence>
<protein>
    <submittedName>
        <fullName evidence="1">Uncharacterized protein</fullName>
    </submittedName>
</protein>
<organism evidence="1 2">
    <name type="scientific">Streptococcus equi subsp. zooepidemicus (strain MGCS10565)</name>
    <dbReference type="NCBI Taxonomy" id="552526"/>
    <lineage>
        <taxon>Bacteria</taxon>
        <taxon>Bacillati</taxon>
        <taxon>Bacillota</taxon>
        <taxon>Bacilli</taxon>
        <taxon>Lactobacillales</taxon>
        <taxon>Streptococcaceae</taxon>
        <taxon>Streptococcus</taxon>
    </lineage>
</organism>
<dbReference type="AlphaFoldDB" id="B4U144"/>
<gene>
    <name evidence="1" type="ordered locus">Sez_0335</name>
</gene>
<dbReference type="KEGG" id="sez:Sez_0335"/>
<dbReference type="EMBL" id="CP001129">
    <property type="protein sequence ID" value="ACG61711.1"/>
    <property type="molecule type" value="Genomic_DNA"/>
</dbReference>
<reference evidence="1 2" key="1">
    <citation type="journal article" date="2008" name="PLoS ONE">
        <title>Genome sequence of a lancefield group C Streptococcus zooepidemicus strain causing epidemic nephritis: new information about an old disease.</title>
        <authorList>
            <person name="Beres S.B."/>
            <person name="Sesso R."/>
            <person name="Pinto S.W.L."/>
            <person name="Hoe N.P."/>
            <person name="Porcella S.F."/>
            <person name="Deleo F.R."/>
            <person name="Musser J.M."/>
        </authorList>
    </citation>
    <scope>NUCLEOTIDE SEQUENCE [LARGE SCALE GENOMIC DNA]</scope>
    <source>
        <strain evidence="1 2">MGCS10565</strain>
    </source>
</reference>
<dbReference type="Proteomes" id="UP000001873">
    <property type="component" value="Chromosome"/>
</dbReference>
<evidence type="ECO:0000313" key="1">
    <source>
        <dbReference type="EMBL" id="ACG61711.1"/>
    </source>
</evidence>
<evidence type="ECO:0000313" key="2">
    <source>
        <dbReference type="Proteomes" id="UP000001873"/>
    </source>
</evidence>
<name>B4U144_STREM</name>
<dbReference type="HOGENOM" id="CLU_204019_0_0_9"/>
<accession>B4U144</accession>
<proteinExistence type="predicted"/>